<organism evidence="8 9">
    <name type="scientific">Chrysophaeum taylorii</name>
    <dbReference type="NCBI Taxonomy" id="2483200"/>
    <lineage>
        <taxon>Eukaryota</taxon>
        <taxon>Sar</taxon>
        <taxon>Stramenopiles</taxon>
        <taxon>Ochrophyta</taxon>
        <taxon>Pelagophyceae</taxon>
        <taxon>Pelagomonadales</taxon>
        <taxon>Pelagomonadaceae</taxon>
        <taxon>Chrysophaeum</taxon>
    </lineage>
</organism>
<evidence type="ECO:0000256" key="3">
    <source>
        <dbReference type="ARBA" id="ARBA00022692"/>
    </source>
</evidence>
<sequence length="535" mass="55369">MASSSPLSFVVALLLLVTNNAKGLATQERMSLGGLRRRTSKVAAQAEQQAIELATQPSGAECQVRLSEARSRGVLPRFDALDATIVKLALPAVANFVILPLVGTVDTFFVGRLGDERALAALGAANQVFSSVFFVVSFLPSVVTPLVAAANAAGDEEKLRERVGEAAWVSAVIGGVASIALALRPGDALALVLPASASAATRDLAVEYLGTRALALAPAMLAFVGFATFRGLLDVVTPLRVSFVTQSLNVILDPILIFALDMGVKGAALATAASEVSAAFFYAILLSRRGIVRWTSRRFWANPPSLVSLAPLLLNGAGVLSRSLAMNAAFLAVTRATQAIDASGAAAAAHTIAMQTWQLGGVVLFALSAVSSILVPAKLNAPLASGGGSVAAKRAADRMLGWGASAGILLAALQLAALPLLNLFTPVEAVRDAARAPAIIGAVLQIMNGLTFVGEGIMQGHSAFFRLALNSAVASAAMVASIHKFGTTLVGIWLSFGVFNIIRLVGAMHHHLLSGPLARSKLKDLDDPYYVCPPS</sequence>
<comment type="caution">
    <text evidence="8">The sequence shown here is derived from an EMBL/GenBank/DDBJ whole genome shotgun (WGS) entry which is preliminary data.</text>
</comment>
<evidence type="ECO:0000313" key="8">
    <source>
        <dbReference type="EMBL" id="KAJ8600658.1"/>
    </source>
</evidence>
<keyword evidence="9" id="KW-1185">Reference proteome</keyword>
<dbReference type="PANTHER" id="PTHR42893">
    <property type="entry name" value="PROTEIN DETOXIFICATION 44, CHLOROPLASTIC-RELATED"/>
    <property type="match status" value="1"/>
</dbReference>
<feature type="transmembrane region" description="Helical" evidence="6">
    <location>
        <begin position="433"/>
        <end position="452"/>
    </location>
</feature>
<dbReference type="AlphaFoldDB" id="A0AAD7XII3"/>
<dbReference type="GO" id="GO:0015297">
    <property type="term" value="F:antiporter activity"/>
    <property type="evidence" value="ECO:0007669"/>
    <property type="project" value="InterPro"/>
</dbReference>
<evidence type="ECO:0008006" key="10">
    <source>
        <dbReference type="Google" id="ProtNLM"/>
    </source>
</evidence>
<evidence type="ECO:0000256" key="4">
    <source>
        <dbReference type="ARBA" id="ARBA00022989"/>
    </source>
</evidence>
<dbReference type="GO" id="GO:0016020">
    <property type="term" value="C:membrane"/>
    <property type="evidence" value="ECO:0007669"/>
    <property type="project" value="UniProtKB-SubCell"/>
</dbReference>
<keyword evidence="3 6" id="KW-0812">Transmembrane</keyword>
<evidence type="ECO:0000256" key="1">
    <source>
        <dbReference type="ARBA" id="ARBA00004141"/>
    </source>
</evidence>
<feature type="transmembrane region" description="Helical" evidence="6">
    <location>
        <begin position="209"/>
        <end position="229"/>
    </location>
</feature>
<proteinExistence type="inferred from homology"/>
<evidence type="ECO:0000256" key="7">
    <source>
        <dbReference type="SAM" id="SignalP"/>
    </source>
</evidence>
<feature type="transmembrane region" description="Helical" evidence="6">
    <location>
        <begin position="489"/>
        <end position="513"/>
    </location>
</feature>
<dbReference type="PANTHER" id="PTHR42893:SF46">
    <property type="entry name" value="PROTEIN DETOXIFICATION 44, CHLOROPLASTIC"/>
    <property type="match status" value="1"/>
</dbReference>
<dbReference type="EMBL" id="JAQMWT010000487">
    <property type="protein sequence ID" value="KAJ8600658.1"/>
    <property type="molecule type" value="Genomic_DNA"/>
</dbReference>
<feature type="transmembrane region" description="Helical" evidence="6">
    <location>
        <begin position="132"/>
        <end position="154"/>
    </location>
</feature>
<dbReference type="InterPro" id="IPR044644">
    <property type="entry name" value="DinF-like"/>
</dbReference>
<dbReference type="InterPro" id="IPR002528">
    <property type="entry name" value="MATE_fam"/>
</dbReference>
<name>A0AAD7XII3_9STRA</name>
<keyword evidence="4 6" id="KW-1133">Transmembrane helix</keyword>
<comment type="similarity">
    <text evidence="2">Belongs to the multi antimicrobial extrusion (MATE) (TC 2.A.66.1) family.</text>
</comment>
<dbReference type="GO" id="GO:0042910">
    <property type="term" value="F:xenobiotic transmembrane transporter activity"/>
    <property type="evidence" value="ECO:0007669"/>
    <property type="project" value="InterPro"/>
</dbReference>
<feature type="signal peptide" evidence="7">
    <location>
        <begin position="1"/>
        <end position="25"/>
    </location>
</feature>
<feature type="transmembrane region" description="Helical" evidence="6">
    <location>
        <begin position="306"/>
        <end position="325"/>
    </location>
</feature>
<protein>
    <recommendedName>
        <fullName evidence="10">Multidrug and toxic compound extrusion protein</fullName>
    </recommendedName>
</protein>
<evidence type="ECO:0000256" key="2">
    <source>
        <dbReference type="ARBA" id="ARBA00010199"/>
    </source>
</evidence>
<feature type="transmembrane region" description="Helical" evidence="6">
    <location>
        <begin position="359"/>
        <end position="379"/>
    </location>
</feature>
<evidence type="ECO:0000256" key="5">
    <source>
        <dbReference type="ARBA" id="ARBA00023136"/>
    </source>
</evidence>
<feature type="transmembrane region" description="Helical" evidence="6">
    <location>
        <begin position="266"/>
        <end position="285"/>
    </location>
</feature>
<reference evidence="8" key="1">
    <citation type="submission" date="2023-01" db="EMBL/GenBank/DDBJ databases">
        <title>Metagenome sequencing of chrysophaentin producing Chrysophaeum taylorii.</title>
        <authorList>
            <person name="Davison J."/>
            <person name="Bewley C."/>
        </authorList>
    </citation>
    <scope>NUCLEOTIDE SEQUENCE</scope>
    <source>
        <strain evidence="8">NIES-1699</strain>
    </source>
</reference>
<dbReference type="NCBIfam" id="TIGR00797">
    <property type="entry name" value="matE"/>
    <property type="match status" value="1"/>
</dbReference>
<keyword evidence="7" id="KW-0732">Signal</keyword>
<keyword evidence="5 6" id="KW-0472">Membrane</keyword>
<gene>
    <name evidence="8" type="ORF">CTAYLR_010682</name>
</gene>
<dbReference type="Proteomes" id="UP001230188">
    <property type="component" value="Unassembled WGS sequence"/>
</dbReference>
<comment type="subcellular location">
    <subcellularLocation>
        <location evidence="1">Membrane</location>
        <topology evidence="1">Multi-pass membrane protein</topology>
    </subcellularLocation>
</comment>
<evidence type="ECO:0000256" key="6">
    <source>
        <dbReference type="SAM" id="Phobius"/>
    </source>
</evidence>
<dbReference type="Pfam" id="PF01554">
    <property type="entry name" value="MatE"/>
    <property type="match status" value="1"/>
</dbReference>
<accession>A0AAD7XII3</accession>
<feature type="transmembrane region" description="Helical" evidence="6">
    <location>
        <begin position="166"/>
        <end position="183"/>
    </location>
</feature>
<feature type="transmembrane region" description="Helical" evidence="6">
    <location>
        <begin position="400"/>
        <end position="421"/>
    </location>
</feature>
<feature type="chain" id="PRO_5042280152" description="Multidrug and toxic compound extrusion protein" evidence="7">
    <location>
        <begin position="26"/>
        <end position="535"/>
    </location>
</feature>
<evidence type="ECO:0000313" key="9">
    <source>
        <dbReference type="Proteomes" id="UP001230188"/>
    </source>
</evidence>